<evidence type="ECO:0000313" key="3">
    <source>
        <dbReference type="Proteomes" id="UP000197290"/>
    </source>
</evidence>
<proteinExistence type="predicted"/>
<dbReference type="EMBL" id="NBBI01000003">
    <property type="protein sequence ID" value="OWK30016.1"/>
    <property type="molecule type" value="Genomic_DNA"/>
</dbReference>
<dbReference type="Proteomes" id="UP000197290">
    <property type="component" value="Unassembled WGS sequence"/>
</dbReference>
<sequence length="78" mass="8728">MPTYVFRVRTPDNVAHRAQHIELPDLNAAMAQAQRYARTLIRHPVRRGQRAIGGAMDVEVGDQPIARLLLSEVALQIS</sequence>
<evidence type="ECO:0000313" key="2">
    <source>
        <dbReference type="EMBL" id="OWK30016.1"/>
    </source>
</evidence>
<dbReference type="AlphaFoldDB" id="A0A245ZJW3"/>
<organism evidence="2 3">
    <name type="scientific">Sphingomonas dokdonensis</name>
    <dbReference type="NCBI Taxonomy" id="344880"/>
    <lineage>
        <taxon>Bacteria</taxon>
        <taxon>Pseudomonadati</taxon>
        <taxon>Pseudomonadota</taxon>
        <taxon>Alphaproteobacteria</taxon>
        <taxon>Sphingomonadales</taxon>
        <taxon>Sphingomonadaceae</taxon>
        <taxon>Sphingomonas</taxon>
    </lineage>
</organism>
<dbReference type="RefSeq" id="WP_088367061.1">
    <property type="nucleotide sequence ID" value="NZ_NBBI01000003.1"/>
</dbReference>
<dbReference type="OrthoDB" id="7572026at2"/>
<feature type="domain" description="DUF6894" evidence="1">
    <location>
        <begin position="4"/>
        <end position="66"/>
    </location>
</feature>
<keyword evidence="3" id="KW-1185">Reference proteome</keyword>
<gene>
    <name evidence="2" type="ORF">SPDO_16970</name>
</gene>
<evidence type="ECO:0000259" key="1">
    <source>
        <dbReference type="Pfam" id="PF21834"/>
    </source>
</evidence>
<dbReference type="Pfam" id="PF21834">
    <property type="entry name" value="DUF6894"/>
    <property type="match status" value="1"/>
</dbReference>
<dbReference type="InterPro" id="IPR054189">
    <property type="entry name" value="DUF6894"/>
</dbReference>
<name>A0A245ZJW3_9SPHN</name>
<reference evidence="2 3" key="1">
    <citation type="submission" date="2017-03" db="EMBL/GenBank/DDBJ databases">
        <title>Genome sequence of Sphingomonas dokdonensis DSM 21029.</title>
        <authorList>
            <person name="Poehlein A."/>
            <person name="Wuebbeler J.H."/>
            <person name="Steinbuechel A."/>
            <person name="Daniel R."/>
        </authorList>
    </citation>
    <scope>NUCLEOTIDE SEQUENCE [LARGE SCALE GENOMIC DNA]</scope>
    <source>
        <strain evidence="2 3">DSM 21029</strain>
    </source>
</reference>
<protein>
    <recommendedName>
        <fullName evidence="1">DUF6894 domain-containing protein</fullName>
    </recommendedName>
</protein>
<accession>A0A245ZJW3</accession>
<comment type="caution">
    <text evidence="2">The sequence shown here is derived from an EMBL/GenBank/DDBJ whole genome shotgun (WGS) entry which is preliminary data.</text>
</comment>